<dbReference type="PRINTS" id="PR00315">
    <property type="entry name" value="ELONGATNFCT"/>
</dbReference>
<feature type="binding site" evidence="8">
    <location>
        <begin position="14"/>
        <end position="21"/>
    </location>
    <ligand>
        <name>GTP</name>
        <dbReference type="ChEBI" id="CHEBI:37565"/>
    </ligand>
</feature>
<comment type="caution">
    <text evidence="10">The sequence shown here is derived from an EMBL/GenBank/DDBJ whole genome shotgun (WGS) entry which is preliminary data.</text>
</comment>
<evidence type="ECO:0000256" key="2">
    <source>
        <dbReference type="ARBA" id="ARBA00009978"/>
    </source>
</evidence>
<dbReference type="InterPro" id="IPR035647">
    <property type="entry name" value="EFG_III/V"/>
</dbReference>
<dbReference type="SUPFAM" id="SSF54980">
    <property type="entry name" value="EF-G C-terminal domain-like"/>
    <property type="match status" value="1"/>
</dbReference>
<dbReference type="FunFam" id="3.30.70.3280:FF:000001">
    <property type="entry name" value="Peptide chain release factor 3"/>
    <property type="match status" value="1"/>
</dbReference>
<dbReference type="Pfam" id="PF22042">
    <property type="entry name" value="EF-G_D2"/>
    <property type="match status" value="1"/>
</dbReference>
<organism evidence="10 11">
    <name type="scientific">Halobacteriovorax marinus</name>
    <dbReference type="NCBI Taxonomy" id="97084"/>
    <lineage>
        <taxon>Bacteria</taxon>
        <taxon>Pseudomonadati</taxon>
        <taxon>Bdellovibrionota</taxon>
        <taxon>Bacteriovoracia</taxon>
        <taxon>Bacteriovoracales</taxon>
        <taxon>Halobacteriovoraceae</taxon>
        <taxon>Halobacteriovorax</taxon>
    </lineage>
</organism>
<dbReference type="InterPro" id="IPR000795">
    <property type="entry name" value="T_Tr_GTP-bd_dom"/>
</dbReference>
<dbReference type="GO" id="GO:0016149">
    <property type="term" value="F:translation release factor activity, codon specific"/>
    <property type="evidence" value="ECO:0007669"/>
    <property type="project" value="UniProtKB-UniRule"/>
</dbReference>
<evidence type="ECO:0000256" key="3">
    <source>
        <dbReference type="ARBA" id="ARBA00022490"/>
    </source>
</evidence>
<comment type="subcellular location">
    <subcellularLocation>
        <location evidence="1 8">Cytoplasm</location>
    </subcellularLocation>
</comment>
<dbReference type="InterPro" id="IPR027417">
    <property type="entry name" value="P-loop_NTPase"/>
</dbReference>
<dbReference type="InterPro" id="IPR038467">
    <property type="entry name" value="RF3_dom_3_sf"/>
</dbReference>
<dbReference type="AlphaFoldDB" id="A0A1Y5FFG9"/>
<dbReference type="InterPro" id="IPR004548">
    <property type="entry name" value="PrfC"/>
</dbReference>
<accession>A0A1Y5FFG9</accession>
<dbReference type="InterPro" id="IPR009000">
    <property type="entry name" value="Transl_B-barrel_sf"/>
</dbReference>
<dbReference type="PANTHER" id="PTHR43556:SF2">
    <property type="entry name" value="PEPTIDE CHAIN RELEASE FACTOR RF3"/>
    <property type="match status" value="1"/>
</dbReference>
<dbReference type="InterPro" id="IPR053905">
    <property type="entry name" value="EF-G-like_DII"/>
</dbReference>
<dbReference type="SUPFAM" id="SSF50447">
    <property type="entry name" value="Translation proteins"/>
    <property type="match status" value="1"/>
</dbReference>
<dbReference type="Gene3D" id="3.30.70.3280">
    <property type="entry name" value="Peptide chain release factor 3, domain III"/>
    <property type="match status" value="1"/>
</dbReference>
<dbReference type="FunFam" id="3.40.50.300:FF:000542">
    <property type="entry name" value="Peptide chain release factor 3"/>
    <property type="match status" value="1"/>
</dbReference>
<dbReference type="PROSITE" id="PS00301">
    <property type="entry name" value="G_TR_1"/>
    <property type="match status" value="1"/>
</dbReference>
<dbReference type="PROSITE" id="PS51722">
    <property type="entry name" value="G_TR_2"/>
    <property type="match status" value="1"/>
</dbReference>
<dbReference type="Pfam" id="PF16658">
    <property type="entry name" value="RF3_C"/>
    <property type="match status" value="1"/>
</dbReference>
<keyword evidence="3 8" id="KW-0963">Cytoplasm</keyword>
<sequence length="535" mass="61074">MKEENPRCTFAIISHPDAGKTTMTEKLLWFGRVVRDIGMVKSKQGNYAKSDWMEMEKERGISITSSVMSFPYNDRAMHLLDTPGHKDFSEDTYRTLTAVESVLMMIDSAKGVETQTKKLMEVCRLRDTPIITFMNKFDRDAIDPFELIDDVEKICSIQCVPMTWPVGSGVDFKGVYDIKSKTIRSFGENIDPDKPIVLDASDLRSQAVLDYVGEELIDQLEEDLEMVSEMMPAFDKEEFLAGIMTPVFFGTALHNFGVKETLDMISSNGPGPGPREVKLAPFDEDAPVREVLPSEEKFTGFIFKIQANMDKKHRDRVAFMRVCSGRFQRNTKIHHVRTGKDIKIASPLIFQAQDREITEYALPGDIIGLHDTGKFQIGDTFSDGEKIEFTGIPNFAPEIFKKVLLRDPMKAKQLDKGLQQLSEEGTVQLFRRHTTPEKILGAVGALQFDVVKHRLESEYNVRGEYEHYAFTGVRWLKFPNDIVKDKFIQKNGNNIVYDNKARTCFAVRSEWDLKLVMEKNEDVEFFTTSDFKKAH</sequence>
<evidence type="ECO:0000259" key="9">
    <source>
        <dbReference type="PROSITE" id="PS51722"/>
    </source>
</evidence>
<dbReference type="GO" id="GO:0006449">
    <property type="term" value="P:regulation of translational termination"/>
    <property type="evidence" value="ECO:0007669"/>
    <property type="project" value="UniProtKB-UniRule"/>
</dbReference>
<dbReference type="Gene3D" id="2.40.30.10">
    <property type="entry name" value="Translation factors"/>
    <property type="match status" value="1"/>
</dbReference>
<dbReference type="EMBL" id="MAAO01000006">
    <property type="protein sequence ID" value="OUR97352.1"/>
    <property type="molecule type" value="Genomic_DNA"/>
</dbReference>
<dbReference type="GO" id="GO:0016150">
    <property type="term" value="F:translation release factor activity, codon nonspecific"/>
    <property type="evidence" value="ECO:0007669"/>
    <property type="project" value="TreeGrafter"/>
</dbReference>
<evidence type="ECO:0000256" key="4">
    <source>
        <dbReference type="ARBA" id="ARBA00022741"/>
    </source>
</evidence>
<comment type="similarity">
    <text evidence="2 8">Belongs to the TRAFAC class translation factor GTPase superfamily. Classic translation factor GTPase family. PrfC subfamily.</text>
</comment>
<dbReference type="GO" id="GO:0005525">
    <property type="term" value="F:GTP binding"/>
    <property type="evidence" value="ECO:0007669"/>
    <property type="project" value="UniProtKB-UniRule"/>
</dbReference>
<dbReference type="HAMAP" id="MF_00072">
    <property type="entry name" value="Rel_fac_3"/>
    <property type="match status" value="1"/>
</dbReference>
<dbReference type="PANTHER" id="PTHR43556">
    <property type="entry name" value="PEPTIDE CHAIN RELEASE FACTOR RF3"/>
    <property type="match status" value="1"/>
</dbReference>
<proteinExistence type="inferred from homology"/>
<evidence type="ECO:0000256" key="5">
    <source>
        <dbReference type="ARBA" id="ARBA00022917"/>
    </source>
</evidence>
<dbReference type="Pfam" id="PF00009">
    <property type="entry name" value="GTP_EFTU"/>
    <property type="match status" value="1"/>
</dbReference>
<dbReference type="NCBIfam" id="NF001964">
    <property type="entry name" value="PRK00741.1"/>
    <property type="match status" value="1"/>
</dbReference>
<dbReference type="InterPro" id="IPR032090">
    <property type="entry name" value="RF3_C"/>
</dbReference>
<name>A0A1Y5FFG9_9BACT</name>
<reference evidence="11" key="1">
    <citation type="journal article" date="2017" name="Proc. Natl. Acad. Sci. U.S.A.">
        <title>Simulation of Deepwater Horizon oil plume reveals substrate specialization within a complex community of hydrocarbon-degraders.</title>
        <authorList>
            <person name="Hu P."/>
            <person name="Dubinsky E.A."/>
            <person name="Probst A.J."/>
            <person name="Wang J."/>
            <person name="Sieber C.M.K."/>
            <person name="Tom L.M."/>
            <person name="Gardinali P."/>
            <person name="Banfield J.F."/>
            <person name="Atlas R.M."/>
            <person name="Andersen G.L."/>
        </authorList>
    </citation>
    <scope>NUCLEOTIDE SEQUENCE [LARGE SCALE GENOMIC DNA]</scope>
</reference>
<dbReference type="SUPFAM" id="SSF52540">
    <property type="entry name" value="P-loop containing nucleoside triphosphate hydrolases"/>
    <property type="match status" value="1"/>
</dbReference>
<dbReference type="Gene3D" id="3.40.50.300">
    <property type="entry name" value="P-loop containing nucleotide triphosphate hydrolases"/>
    <property type="match status" value="1"/>
</dbReference>
<dbReference type="NCBIfam" id="TIGR00503">
    <property type="entry name" value="prfC"/>
    <property type="match status" value="1"/>
</dbReference>
<comment type="function">
    <text evidence="8">Increases the formation of ribosomal termination complexes and stimulates activities of RF-1 and RF-2. It binds guanine nucleotides and has strong preference for UGA stop codons. It may interact directly with the ribosome. The stimulation of RF-1 and RF-2 is significantly reduced by GTP and GDP, but not by GMP.</text>
</comment>
<feature type="domain" description="Tr-type G" evidence="9">
    <location>
        <begin position="5"/>
        <end position="275"/>
    </location>
</feature>
<protein>
    <recommendedName>
        <fullName evidence="7 8">Peptide chain release factor 3</fullName>
        <shortName evidence="8">RF-3</shortName>
    </recommendedName>
</protein>
<dbReference type="Proteomes" id="UP000196531">
    <property type="component" value="Unassembled WGS sequence"/>
</dbReference>
<keyword evidence="6 8" id="KW-0342">GTP-binding</keyword>
<dbReference type="GO" id="GO:0003924">
    <property type="term" value="F:GTPase activity"/>
    <property type="evidence" value="ECO:0007669"/>
    <property type="project" value="InterPro"/>
</dbReference>
<dbReference type="GO" id="GO:0005829">
    <property type="term" value="C:cytosol"/>
    <property type="evidence" value="ECO:0007669"/>
    <property type="project" value="TreeGrafter"/>
</dbReference>
<dbReference type="InterPro" id="IPR005225">
    <property type="entry name" value="Small_GTP-bd"/>
</dbReference>
<evidence type="ECO:0000256" key="8">
    <source>
        <dbReference type="HAMAP-Rule" id="MF_00072"/>
    </source>
</evidence>
<evidence type="ECO:0000256" key="7">
    <source>
        <dbReference type="ARBA" id="ARBA00073639"/>
    </source>
</evidence>
<keyword evidence="5 8" id="KW-0648">Protein biosynthesis</keyword>
<feature type="binding site" evidence="8">
    <location>
        <begin position="135"/>
        <end position="138"/>
    </location>
    <ligand>
        <name>GTP</name>
        <dbReference type="ChEBI" id="CHEBI:37565"/>
    </ligand>
</feature>
<evidence type="ECO:0000313" key="10">
    <source>
        <dbReference type="EMBL" id="OUR97352.1"/>
    </source>
</evidence>
<gene>
    <name evidence="8" type="primary">prfC</name>
    <name evidence="10" type="ORF">A9Q84_13590</name>
</gene>
<evidence type="ECO:0000256" key="1">
    <source>
        <dbReference type="ARBA" id="ARBA00004496"/>
    </source>
</evidence>
<evidence type="ECO:0000256" key="6">
    <source>
        <dbReference type="ARBA" id="ARBA00023134"/>
    </source>
</evidence>
<dbReference type="InterPro" id="IPR031157">
    <property type="entry name" value="G_TR_CS"/>
</dbReference>
<evidence type="ECO:0000313" key="11">
    <source>
        <dbReference type="Proteomes" id="UP000196531"/>
    </source>
</evidence>
<dbReference type="NCBIfam" id="TIGR00231">
    <property type="entry name" value="small_GTP"/>
    <property type="match status" value="1"/>
</dbReference>
<keyword evidence="4 8" id="KW-0547">Nucleotide-binding</keyword>
<feature type="binding site" evidence="8">
    <location>
        <begin position="81"/>
        <end position="85"/>
    </location>
    <ligand>
        <name>GTP</name>
        <dbReference type="ChEBI" id="CHEBI:37565"/>
    </ligand>
</feature>